<dbReference type="InterPro" id="IPR011009">
    <property type="entry name" value="Kinase-like_dom_sf"/>
</dbReference>
<dbReference type="PROSITE" id="PS00108">
    <property type="entry name" value="PROTEIN_KINASE_ST"/>
    <property type="match status" value="1"/>
</dbReference>
<dbReference type="PROSITE" id="PS50011">
    <property type="entry name" value="PROTEIN_KINASE_DOM"/>
    <property type="match status" value="1"/>
</dbReference>
<dbReference type="Proteomes" id="UP000002039">
    <property type="component" value="Unassembled WGS sequence"/>
</dbReference>
<dbReference type="InterPro" id="IPR000719">
    <property type="entry name" value="Prot_kinase_dom"/>
</dbReference>
<name>A0ABP2EMQ4_AJEDR</name>
<dbReference type="InterPro" id="IPR008271">
    <property type="entry name" value="Ser/Thr_kinase_AS"/>
</dbReference>
<gene>
    <name evidence="2" type="ORF">BDCG_07931</name>
</gene>
<dbReference type="InterPro" id="IPR052396">
    <property type="entry name" value="Meiotic_Drive_Suppr_Kinase"/>
</dbReference>
<feature type="domain" description="Protein kinase" evidence="1">
    <location>
        <begin position="34"/>
        <end position="246"/>
    </location>
</feature>
<evidence type="ECO:0000313" key="2">
    <source>
        <dbReference type="EMBL" id="EEQ84662.2"/>
    </source>
</evidence>
<dbReference type="EMBL" id="EQ999982">
    <property type="protein sequence ID" value="EEQ84662.2"/>
    <property type="molecule type" value="Genomic_DNA"/>
</dbReference>
<dbReference type="PANTHER" id="PTHR37171:SF1">
    <property type="entry name" value="SERINE_THREONINE-PROTEIN KINASE YRZF-RELATED"/>
    <property type="match status" value="1"/>
</dbReference>
<protein>
    <recommendedName>
        <fullName evidence="1">Protein kinase domain-containing protein</fullName>
    </recommendedName>
</protein>
<evidence type="ECO:0000259" key="1">
    <source>
        <dbReference type="PROSITE" id="PS50011"/>
    </source>
</evidence>
<sequence length="246" mass="28675">MELRPSTKKQQTLYTIHLTRPHIMKINNVRPRQVVFHQELHRNDSAAVFFVSVRGFECVMKVHHDPGHGRIHEREATAYRRLQVHGVTEKGYVPQFYGSMEKLEPEFWQPNLNMFINDTELPSAIFIEYIPNMRQLHLDTFSKDCMAKFVQAIKAITAALVMHNDLKARNFMVTPGERVVLLDFNRARTYDNNTITAEQQEWLREDVQIVQDLGRLLVGPTYLGTVTMDIPDLLTDSRRWMLLKAA</sequence>
<evidence type="ECO:0000313" key="3">
    <source>
        <dbReference type="Proteomes" id="UP000002039"/>
    </source>
</evidence>
<keyword evidence="3" id="KW-1185">Reference proteome</keyword>
<dbReference type="GeneID" id="69029578"/>
<dbReference type="Gene3D" id="1.10.510.10">
    <property type="entry name" value="Transferase(Phosphotransferase) domain 1"/>
    <property type="match status" value="1"/>
</dbReference>
<organism evidence="2 3">
    <name type="scientific">Ajellomyces dermatitidis (strain ER-3 / ATCC MYA-2586)</name>
    <name type="common">Blastomyces dermatitidis</name>
    <dbReference type="NCBI Taxonomy" id="559297"/>
    <lineage>
        <taxon>Eukaryota</taxon>
        <taxon>Fungi</taxon>
        <taxon>Dikarya</taxon>
        <taxon>Ascomycota</taxon>
        <taxon>Pezizomycotina</taxon>
        <taxon>Eurotiomycetes</taxon>
        <taxon>Eurotiomycetidae</taxon>
        <taxon>Onygenales</taxon>
        <taxon>Ajellomycetaceae</taxon>
        <taxon>Blastomyces</taxon>
    </lineage>
</organism>
<dbReference type="PANTHER" id="PTHR37171">
    <property type="entry name" value="SERINE/THREONINE-PROTEIN KINASE YRZF-RELATED"/>
    <property type="match status" value="1"/>
</dbReference>
<reference evidence="3" key="1">
    <citation type="journal article" date="2015" name="PLoS Genet.">
        <title>The dynamic genome and transcriptome of the human fungal pathogen Blastomyces and close relative Emmonsia.</title>
        <authorList>
            <person name="Munoz J.F."/>
            <person name="Gauthier G.M."/>
            <person name="Desjardins C.A."/>
            <person name="Gallo J.E."/>
            <person name="Holder J."/>
            <person name="Sullivan T.D."/>
            <person name="Marty A.J."/>
            <person name="Carmen J.C."/>
            <person name="Chen Z."/>
            <person name="Ding L."/>
            <person name="Gujja S."/>
            <person name="Magrini V."/>
            <person name="Misas E."/>
            <person name="Mitreva M."/>
            <person name="Priest M."/>
            <person name="Saif S."/>
            <person name="Whiston E.A."/>
            <person name="Young S."/>
            <person name="Zeng Q."/>
            <person name="Goldman W.E."/>
            <person name="Mardis E.R."/>
            <person name="Taylor J.W."/>
            <person name="McEwen J.G."/>
            <person name="Clay O.K."/>
            <person name="Klein B.S."/>
            <person name="Cuomo C.A."/>
        </authorList>
    </citation>
    <scope>NUCLEOTIDE SEQUENCE [LARGE SCALE GENOMIC DNA]</scope>
    <source>
        <strain evidence="3">ER-3 / ATCC MYA-2586</strain>
    </source>
</reference>
<accession>A0ABP2EMQ4</accession>
<proteinExistence type="predicted"/>
<dbReference type="RefSeq" id="XP_045272579.1">
    <property type="nucleotide sequence ID" value="XM_045423714.1"/>
</dbReference>
<dbReference type="SUPFAM" id="SSF56112">
    <property type="entry name" value="Protein kinase-like (PK-like)"/>
    <property type="match status" value="1"/>
</dbReference>